<dbReference type="AlphaFoldDB" id="A0A285ECC1"/>
<reference evidence="1 2" key="1">
    <citation type="submission" date="2017-09" db="EMBL/GenBank/DDBJ databases">
        <authorList>
            <person name="Ehlers B."/>
            <person name="Leendertz F.H."/>
        </authorList>
    </citation>
    <scope>NUCLEOTIDE SEQUENCE [LARGE SCALE GENOMIC DNA]</scope>
    <source>
        <strain evidence="1 2">DSM 46844</strain>
    </source>
</reference>
<name>A0A285ECC1_9ACTN</name>
<proteinExistence type="predicted"/>
<dbReference type="Proteomes" id="UP000219514">
    <property type="component" value="Unassembled WGS sequence"/>
</dbReference>
<dbReference type="EMBL" id="OBDO01000004">
    <property type="protein sequence ID" value="SNX96503.1"/>
    <property type="molecule type" value="Genomic_DNA"/>
</dbReference>
<evidence type="ECO:0000313" key="2">
    <source>
        <dbReference type="Proteomes" id="UP000219514"/>
    </source>
</evidence>
<accession>A0A285ECC1</accession>
<keyword evidence="2" id="KW-1185">Reference proteome</keyword>
<gene>
    <name evidence="1" type="ORF">SAMN06893097_104218</name>
</gene>
<organism evidence="1 2">
    <name type="scientific">Geodermatophilus sabuli</name>
    <dbReference type="NCBI Taxonomy" id="1564158"/>
    <lineage>
        <taxon>Bacteria</taxon>
        <taxon>Bacillati</taxon>
        <taxon>Actinomycetota</taxon>
        <taxon>Actinomycetes</taxon>
        <taxon>Geodermatophilales</taxon>
        <taxon>Geodermatophilaceae</taxon>
        <taxon>Geodermatophilus</taxon>
    </lineage>
</organism>
<sequence length="131" mass="13976">MRIAVRCPARPGSRKDLMPGRSLEAPICRRAQFLAAVAEDEVHRPGGHGEALGWVLADLAAGWPLRNDYGPLTAAVAGRPELARALVAAAGFVPACIEYGEHSPGGRYVGWRHRWAGTAGELWDAATAVVR</sequence>
<evidence type="ECO:0000313" key="1">
    <source>
        <dbReference type="EMBL" id="SNX96503.1"/>
    </source>
</evidence>
<protein>
    <submittedName>
        <fullName evidence="1">Uncharacterized protein</fullName>
    </submittedName>
</protein>